<dbReference type="PANTHER" id="PTHR43721:SF30">
    <property type="entry name" value="TR-TYPE G DOMAIN-CONTAINING PROTEIN"/>
    <property type="match status" value="1"/>
</dbReference>
<dbReference type="Proteomes" id="UP000266272">
    <property type="component" value="Unassembled WGS sequence"/>
</dbReference>
<dbReference type="OrthoDB" id="5342685at2759"/>
<dbReference type="EMBL" id="PXOA01001112">
    <property type="protein sequence ID" value="RFU71901.1"/>
    <property type="molecule type" value="Genomic_DNA"/>
</dbReference>
<organism evidence="3 4">
    <name type="scientific">Trichoderma arundinaceum</name>
    <dbReference type="NCBI Taxonomy" id="490622"/>
    <lineage>
        <taxon>Eukaryota</taxon>
        <taxon>Fungi</taxon>
        <taxon>Dikarya</taxon>
        <taxon>Ascomycota</taxon>
        <taxon>Pezizomycotina</taxon>
        <taxon>Sordariomycetes</taxon>
        <taxon>Hypocreomycetidae</taxon>
        <taxon>Hypocreales</taxon>
        <taxon>Hypocreaceae</taxon>
        <taxon>Trichoderma</taxon>
    </lineage>
</organism>
<feature type="domain" description="Tr-type G" evidence="2">
    <location>
        <begin position="296"/>
        <end position="548"/>
    </location>
</feature>
<feature type="compositionally biased region" description="Polar residues" evidence="1">
    <location>
        <begin position="93"/>
        <end position="107"/>
    </location>
</feature>
<feature type="compositionally biased region" description="Polar residues" evidence="1">
    <location>
        <begin position="277"/>
        <end position="294"/>
    </location>
</feature>
<sequence length="850" mass="91461">MASVFTYDPDPPRVSSPWILADDAEGCHGSGAAVTQTGLLSEYGVTRLEAEPQTGPIEYKLHLLLRSRRSYMYMSTVDQKRDRLHAQPGDGSAQYSASPTPATSNQPRQERLQRLTTQLLWRLQQSSPYHASSSREVKAPKLPNGGADADLLDLYGTQIPGLEESQGALYEIGVSDDGSLIGLTRDELDESIATLRVMAASLGCSVTVMRMVIVGDCEWIELADLNDDTTQKPAQVSKQDRLWVAEALITPNTELQHPRPLKDAKSDNESVEGAPLQSATSTPVPGHGKSTTPQLRVTLTGPIASGKSSLLGTLSTGTLDNGRGKSRLSLLKHRHEMASGMTSSIAQELIGYKDKLIFSFSHRNIESWLDIHDYSNNGRLVFMSDSGGHPRYRHTVFRGLMNWAPHWMILCIAADDAEMASRTHDMTAPALDSGDTDLVKAHLDLSLKLDVPLAIVITKLDLASKLSLQKTMTKILAAIRDADRIPKLLQPDQQPRDQLSEIPQADWDKVNGLVENMTGHGDLLKHVPIVFTSVLKGVGIGLVHALLASLPLPPAPMPYGSTGSGMQPEQPRNLFHIDDTFSLPRAFDDSSANLDGVIVSGHVRLGNFSVGQTIVVGPFSSGLALDRVSGPDDQSSPDEHGSPSPHAISLEHVNVAKIDGTPPAATADEWQRGRIVSIRNLRLPVVTLEAGQVGSIGFVFEPNPNELGPLADAPQIRRGMVITTSSMNTPDSEISIQASRGFTAVFDEDAAQFPPPGALVNVLFACVRTAARIADVSTQHSDGASEMREEGSNGQAVGPPLKDGTTKVSLEFIHSRKWAELGSSVIIMANSTQDGSGLQGFVGKITDVAC</sequence>
<reference evidence="3 4" key="1">
    <citation type="journal article" date="2018" name="PLoS Pathog.">
        <title>Evolution of structural diversity of trichothecenes, a family of toxins produced by plant pathogenic and entomopathogenic fungi.</title>
        <authorList>
            <person name="Proctor R.H."/>
            <person name="McCormick S.P."/>
            <person name="Kim H.S."/>
            <person name="Cardoza R.E."/>
            <person name="Stanley A.M."/>
            <person name="Lindo L."/>
            <person name="Kelly A."/>
            <person name="Brown D.W."/>
            <person name="Lee T."/>
            <person name="Vaughan M.M."/>
            <person name="Alexander N.J."/>
            <person name="Busman M."/>
            <person name="Gutierrez S."/>
        </authorList>
    </citation>
    <scope>NUCLEOTIDE SEQUENCE [LARGE SCALE GENOMIC DNA]</scope>
    <source>
        <strain evidence="3 4">IBT 40837</strain>
    </source>
</reference>
<dbReference type="Pfam" id="PF00009">
    <property type="entry name" value="GTP_EFTU"/>
    <property type="match status" value="1"/>
</dbReference>
<gene>
    <name evidence="3" type="ORF">TARUN_10359</name>
</gene>
<feature type="region of interest" description="Disordered" evidence="1">
    <location>
        <begin position="778"/>
        <end position="801"/>
    </location>
</feature>
<evidence type="ECO:0000259" key="2">
    <source>
        <dbReference type="Pfam" id="PF00009"/>
    </source>
</evidence>
<protein>
    <recommendedName>
        <fullName evidence="2">Tr-type G domain-containing protein</fullName>
    </recommendedName>
</protein>
<accession>A0A395N7Q1</accession>
<keyword evidence="4" id="KW-1185">Reference proteome</keyword>
<feature type="region of interest" description="Disordered" evidence="1">
    <location>
        <begin position="626"/>
        <end position="646"/>
    </location>
</feature>
<evidence type="ECO:0000256" key="1">
    <source>
        <dbReference type="SAM" id="MobiDB-lite"/>
    </source>
</evidence>
<dbReference type="GO" id="GO:0003924">
    <property type="term" value="F:GTPase activity"/>
    <property type="evidence" value="ECO:0007669"/>
    <property type="project" value="InterPro"/>
</dbReference>
<dbReference type="GO" id="GO:0005525">
    <property type="term" value="F:GTP binding"/>
    <property type="evidence" value="ECO:0007669"/>
    <property type="project" value="InterPro"/>
</dbReference>
<dbReference type="InterPro" id="IPR000795">
    <property type="entry name" value="T_Tr_GTP-bd_dom"/>
</dbReference>
<feature type="region of interest" description="Disordered" evidence="1">
    <location>
        <begin position="254"/>
        <end position="294"/>
    </location>
</feature>
<name>A0A395N7Q1_TRIAR</name>
<feature type="region of interest" description="Disordered" evidence="1">
    <location>
        <begin position="84"/>
        <end position="109"/>
    </location>
</feature>
<evidence type="ECO:0000313" key="3">
    <source>
        <dbReference type="EMBL" id="RFU71901.1"/>
    </source>
</evidence>
<feature type="compositionally biased region" description="Basic and acidic residues" evidence="1">
    <location>
        <begin position="256"/>
        <end position="268"/>
    </location>
</feature>
<comment type="caution">
    <text evidence="3">The sequence shown here is derived from an EMBL/GenBank/DDBJ whole genome shotgun (WGS) entry which is preliminary data.</text>
</comment>
<proteinExistence type="predicted"/>
<dbReference type="AlphaFoldDB" id="A0A395N7Q1"/>
<dbReference type="InterPro" id="IPR027417">
    <property type="entry name" value="P-loop_NTPase"/>
</dbReference>
<evidence type="ECO:0000313" key="4">
    <source>
        <dbReference type="Proteomes" id="UP000266272"/>
    </source>
</evidence>
<dbReference type="Gene3D" id="3.40.50.300">
    <property type="entry name" value="P-loop containing nucleotide triphosphate hydrolases"/>
    <property type="match status" value="1"/>
</dbReference>
<dbReference type="InterPro" id="IPR050055">
    <property type="entry name" value="EF-Tu_GTPase"/>
</dbReference>
<dbReference type="PANTHER" id="PTHR43721">
    <property type="entry name" value="ELONGATION FACTOR TU-RELATED"/>
    <property type="match status" value="1"/>
</dbReference>
<dbReference type="SUPFAM" id="SSF52540">
    <property type="entry name" value="P-loop containing nucleoside triphosphate hydrolases"/>
    <property type="match status" value="1"/>
</dbReference>
<dbReference type="GO" id="GO:0003746">
    <property type="term" value="F:translation elongation factor activity"/>
    <property type="evidence" value="ECO:0007669"/>
    <property type="project" value="TreeGrafter"/>
</dbReference>